<proteinExistence type="predicted"/>
<evidence type="ECO:0000313" key="1">
    <source>
        <dbReference type="EMBL" id="CAG8572925.1"/>
    </source>
</evidence>
<gene>
    <name evidence="1" type="ORF">RPERSI_LOCUS4830</name>
</gene>
<protein>
    <submittedName>
        <fullName evidence="1">13465_t:CDS:1</fullName>
    </submittedName>
</protein>
<accession>A0ACA9M9J0</accession>
<dbReference type="Proteomes" id="UP000789920">
    <property type="component" value="Unassembled WGS sequence"/>
</dbReference>
<comment type="caution">
    <text evidence="1">The sequence shown here is derived from an EMBL/GenBank/DDBJ whole genome shotgun (WGS) entry which is preliminary data.</text>
</comment>
<keyword evidence="2" id="KW-1185">Reference proteome</keyword>
<organism evidence="1 2">
    <name type="scientific">Racocetra persica</name>
    <dbReference type="NCBI Taxonomy" id="160502"/>
    <lineage>
        <taxon>Eukaryota</taxon>
        <taxon>Fungi</taxon>
        <taxon>Fungi incertae sedis</taxon>
        <taxon>Mucoromycota</taxon>
        <taxon>Glomeromycotina</taxon>
        <taxon>Glomeromycetes</taxon>
        <taxon>Diversisporales</taxon>
        <taxon>Gigasporaceae</taxon>
        <taxon>Racocetra</taxon>
    </lineage>
</organism>
<evidence type="ECO:0000313" key="2">
    <source>
        <dbReference type="Proteomes" id="UP000789920"/>
    </source>
</evidence>
<reference evidence="1" key="1">
    <citation type="submission" date="2021-06" db="EMBL/GenBank/DDBJ databases">
        <authorList>
            <person name="Kallberg Y."/>
            <person name="Tangrot J."/>
            <person name="Rosling A."/>
        </authorList>
    </citation>
    <scope>NUCLEOTIDE SEQUENCE</scope>
    <source>
        <strain evidence="1">MA461A</strain>
    </source>
</reference>
<sequence>MLKTRCIALFAFIFTYLHATPLCRTAVGDKATATFKKLNGATTFEQITEDTLSVNGVLNKGIDENSPDDYFIDINGNKASFAQLGISINSPKAGLWSATSSGDIEELIDLNMAIYHNDDIIDDPLIVKE</sequence>
<name>A0ACA9M9J0_9GLOM</name>
<dbReference type="EMBL" id="CAJVQC010006909">
    <property type="protein sequence ID" value="CAG8572925.1"/>
    <property type="molecule type" value="Genomic_DNA"/>
</dbReference>